<feature type="coiled-coil region" evidence="7">
    <location>
        <begin position="579"/>
        <end position="624"/>
    </location>
</feature>
<sequence>MPRKTALRRDFIRSILHSKGRFLSIVGLMALGSFALVGLLVAGPDMRAAARAYFDDLGLADVTVISDLGLDEEDRAAIDAAPGASDIEYGYFKDVAIDGTTTSIRVMSQTGDLSQFELVDGRMPSQTKEIALDAALQDTYAIGDTIKVQEKPDSISGKTVLVDNEFEVVGFVNSPEIISIVNMGQSTAGTGSLKGYAVVTPESFDSDVYMMARLSYSDTAHLDPYSKAYRDCIQTHKSDLERLLAARPSERLAAVKGEAQQSIDEGQAEVNDARSQLSNAERQLGEAAITISNAQSQIESARNTLEQQTAMSQNELDESWQKLSAAKRTLDRTDEQLKDIAAQISDGEQQTSEAREQLEEGESAYAQASQQLEDSRQAYETAKAQYEEKNTQFQAAKQLYDEQWETISSQWNSSETQDAWNVLDSKRDEIAQGIQQCEETLKQDPDNQDVQNELTQLRAQQEKLEQLDTLKESYEQFATFGASYESTRAALEDTHNQLESGKADLLSHEQELADKRAYLDASTEKLQSKEDELANARDAYEKGVASYNAGLKAYEDGLASWHAGKDQLLQSSLLAQTQIDTATEELNAKQEEYLNALNSYTTELPEAEKKISDAETELSDARERIAGLSLPVYDVDSRSETPSSDAYGTYETISKVIDSLARVFPVFLYLVAALVTLTTMTRMVDEERVISGTFKALGYSDADVARKFVMYGALAGITGSVIGIVLGHTLLPLIVYGAYGHSFTLPPIHLAFYPKVTILALVLAVACSVLPAWIAARRELRAQPAELLLPKAPRSGSKILLEHIHPIWNRLSFTHKVTARNLFRYKQRMFMTILGVAGAVAILVTGFGVQASIQQMDTRQFGSIIHYDLIVANAPSATTKEADEVTALLNDPMVKNHAAIHYESISKVAGENGERQDITLIVPEDTSSFSDYLSLEDRTTGKGIDLSEDSAVISERLASLLGLQKGDTLEFTDDNGVEHSVVISDITEMYIGHFMFLSPEAYEAVFGTPYSSNASLVTLKDRSLQSVENAAAQFMDLAGVKGVVQNTALQNQVRTIVDSLDKIMGVLILVASMLGVVIMYNLTNLNVSERMRELSTIKVLGFHTNETTMYIYRETIILTILGVLVGFGVGVALHEYVLWVVPPDNVMFDPALSAIEFVVPTIVITVIVIVLYFVVLHRLRHVDMLEALKSVD</sequence>
<comment type="subcellular location">
    <subcellularLocation>
        <location evidence="1">Cell membrane</location>
        <topology evidence="1">Multi-pass membrane protein</topology>
    </subcellularLocation>
</comment>
<feature type="transmembrane region" description="Helical" evidence="8">
    <location>
        <begin position="1063"/>
        <end position="1082"/>
    </location>
</feature>
<feature type="transmembrane region" description="Helical" evidence="8">
    <location>
        <begin position="756"/>
        <end position="776"/>
    </location>
</feature>
<reference evidence="11" key="2">
    <citation type="journal article" date="2021" name="PeerJ">
        <title>Extensive microbial diversity within the chicken gut microbiome revealed by metagenomics and culture.</title>
        <authorList>
            <person name="Gilroy R."/>
            <person name="Ravi A."/>
            <person name="Getino M."/>
            <person name="Pursley I."/>
            <person name="Horton D.L."/>
            <person name="Alikhan N.F."/>
            <person name="Baker D."/>
            <person name="Gharbi K."/>
            <person name="Hall N."/>
            <person name="Watson M."/>
            <person name="Adriaenssens E.M."/>
            <person name="Foster-Nyarko E."/>
            <person name="Jarju S."/>
            <person name="Secka A."/>
            <person name="Antonio M."/>
            <person name="Oren A."/>
            <person name="Chaudhuri R.R."/>
            <person name="La Ragione R."/>
            <person name="Hildebrand F."/>
            <person name="Pallen M.J."/>
        </authorList>
    </citation>
    <scope>NUCLEOTIDE SEQUENCE</scope>
    <source>
        <strain evidence="11">ChiHjej12B11-29160</strain>
    </source>
</reference>
<proteinExistence type="inferred from homology"/>
<feature type="domain" description="ABC3 transporter permease C-terminal" evidence="9">
    <location>
        <begin position="663"/>
        <end position="780"/>
    </location>
</feature>
<feature type="transmembrane region" description="Helical" evidence="8">
    <location>
        <begin position="708"/>
        <end position="736"/>
    </location>
</feature>
<feature type="transmembrane region" description="Helical" evidence="8">
    <location>
        <begin position="1116"/>
        <end position="1139"/>
    </location>
</feature>
<dbReference type="InterPro" id="IPR038766">
    <property type="entry name" value="Membrane_comp_ABC_pdt"/>
</dbReference>
<evidence type="ECO:0000256" key="1">
    <source>
        <dbReference type="ARBA" id="ARBA00004651"/>
    </source>
</evidence>
<dbReference type="InterPro" id="IPR025857">
    <property type="entry name" value="MacB_PCD"/>
</dbReference>
<keyword evidence="5 8" id="KW-0472">Membrane</keyword>
<dbReference type="Gene3D" id="1.10.287.1490">
    <property type="match status" value="1"/>
</dbReference>
<gene>
    <name evidence="11" type="ORF">IAD17_00300</name>
</gene>
<feature type="domain" description="MacB-like periplasmic core" evidence="10">
    <location>
        <begin position="29"/>
        <end position="207"/>
    </location>
</feature>
<protein>
    <submittedName>
        <fullName evidence="11">FtsX-like permease family protein</fullName>
    </submittedName>
</protein>
<keyword evidence="3 8" id="KW-0812">Transmembrane</keyword>
<evidence type="ECO:0000256" key="4">
    <source>
        <dbReference type="ARBA" id="ARBA00022989"/>
    </source>
</evidence>
<evidence type="ECO:0000259" key="10">
    <source>
        <dbReference type="Pfam" id="PF12704"/>
    </source>
</evidence>
<evidence type="ECO:0000313" key="12">
    <source>
        <dbReference type="Proteomes" id="UP000824078"/>
    </source>
</evidence>
<feature type="transmembrane region" description="Helical" evidence="8">
    <location>
        <begin position="1151"/>
        <end position="1175"/>
    </location>
</feature>
<evidence type="ECO:0000256" key="6">
    <source>
        <dbReference type="ARBA" id="ARBA00038076"/>
    </source>
</evidence>
<evidence type="ECO:0000259" key="9">
    <source>
        <dbReference type="Pfam" id="PF02687"/>
    </source>
</evidence>
<accession>A0A9D1L4S1</accession>
<feature type="domain" description="MacB-like periplasmic core" evidence="10">
    <location>
        <begin position="830"/>
        <end position="1006"/>
    </location>
</feature>
<feature type="transmembrane region" description="Helical" evidence="8">
    <location>
        <begin position="21"/>
        <end position="42"/>
    </location>
</feature>
<dbReference type="Pfam" id="PF12704">
    <property type="entry name" value="MacB_PCD"/>
    <property type="match status" value="2"/>
</dbReference>
<dbReference type="Pfam" id="PF02687">
    <property type="entry name" value="FtsX"/>
    <property type="match status" value="2"/>
</dbReference>
<dbReference type="Proteomes" id="UP000824078">
    <property type="component" value="Unassembled WGS sequence"/>
</dbReference>
<name>A0A9D1L4S1_9ACTN</name>
<organism evidence="11 12">
    <name type="scientific">Candidatus Coprovicinus avistercoris</name>
    <dbReference type="NCBI Taxonomy" id="2840754"/>
    <lineage>
        <taxon>Bacteria</taxon>
        <taxon>Bacillati</taxon>
        <taxon>Actinomycetota</taxon>
        <taxon>Coriobacteriia</taxon>
        <taxon>Coriobacteriales</taxon>
        <taxon>Coriobacteriaceae</taxon>
        <taxon>Coriobacteriaceae incertae sedis</taxon>
        <taxon>Candidatus Coprovicinus</taxon>
    </lineage>
</organism>
<evidence type="ECO:0000256" key="7">
    <source>
        <dbReference type="SAM" id="Coils"/>
    </source>
</evidence>
<evidence type="ECO:0000256" key="8">
    <source>
        <dbReference type="SAM" id="Phobius"/>
    </source>
</evidence>
<dbReference type="GO" id="GO:0005886">
    <property type="term" value="C:plasma membrane"/>
    <property type="evidence" value="ECO:0007669"/>
    <property type="project" value="UniProtKB-SubCell"/>
</dbReference>
<keyword evidence="7" id="KW-0175">Coiled coil</keyword>
<evidence type="ECO:0000256" key="5">
    <source>
        <dbReference type="ARBA" id="ARBA00023136"/>
    </source>
</evidence>
<feature type="domain" description="ABC3 transporter permease C-terminal" evidence="9">
    <location>
        <begin position="1066"/>
        <end position="1173"/>
    </location>
</feature>
<comment type="caution">
    <text evidence="11">The sequence shown here is derived from an EMBL/GenBank/DDBJ whole genome shotgun (WGS) entry which is preliminary data.</text>
</comment>
<feature type="coiled-coil region" evidence="7">
    <location>
        <begin position="256"/>
        <end position="403"/>
    </location>
</feature>
<dbReference type="AlphaFoldDB" id="A0A9D1L4S1"/>
<evidence type="ECO:0000256" key="3">
    <source>
        <dbReference type="ARBA" id="ARBA00022692"/>
    </source>
</evidence>
<comment type="similarity">
    <text evidence="6">Belongs to the ABC-4 integral membrane protein family.</text>
</comment>
<dbReference type="PANTHER" id="PTHR30287:SF1">
    <property type="entry name" value="INNER MEMBRANE PROTEIN"/>
    <property type="match status" value="1"/>
</dbReference>
<feature type="transmembrane region" description="Helical" evidence="8">
    <location>
        <begin position="660"/>
        <end position="680"/>
    </location>
</feature>
<keyword evidence="2" id="KW-1003">Cell membrane</keyword>
<evidence type="ECO:0000256" key="2">
    <source>
        <dbReference type="ARBA" id="ARBA00022475"/>
    </source>
</evidence>
<feature type="transmembrane region" description="Helical" evidence="8">
    <location>
        <begin position="829"/>
        <end position="849"/>
    </location>
</feature>
<keyword evidence="4 8" id="KW-1133">Transmembrane helix</keyword>
<dbReference type="EMBL" id="DVMQ01000002">
    <property type="protein sequence ID" value="HIU23362.1"/>
    <property type="molecule type" value="Genomic_DNA"/>
</dbReference>
<dbReference type="PANTHER" id="PTHR30287">
    <property type="entry name" value="MEMBRANE COMPONENT OF PREDICTED ABC SUPERFAMILY METABOLITE UPTAKE TRANSPORTER"/>
    <property type="match status" value="1"/>
</dbReference>
<reference evidence="11" key="1">
    <citation type="submission" date="2020-10" db="EMBL/GenBank/DDBJ databases">
        <authorList>
            <person name="Gilroy R."/>
        </authorList>
    </citation>
    <scope>NUCLEOTIDE SEQUENCE</scope>
    <source>
        <strain evidence="11">ChiHjej12B11-29160</strain>
    </source>
</reference>
<dbReference type="InterPro" id="IPR003838">
    <property type="entry name" value="ABC3_permease_C"/>
</dbReference>
<evidence type="ECO:0000313" key="11">
    <source>
        <dbReference type="EMBL" id="HIU23362.1"/>
    </source>
</evidence>
<feature type="coiled-coil region" evidence="7">
    <location>
        <begin position="447"/>
        <end position="477"/>
    </location>
</feature>